<accession>A0A9P6VI42</accession>
<evidence type="ECO:0000313" key="2">
    <source>
        <dbReference type="EMBL" id="KAG0648127.1"/>
    </source>
</evidence>
<dbReference type="EMBL" id="VNKQ01000011">
    <property type="protein sequence ID" value="KAG0648127.1"/>
    <property type="molecule type" value="Genomic_DNA"/>
</dbReference>
<evidence type="ECO:0000256" key="1">
    <source>
        <dbReference type="SAM" id="MobiDB-lite"/>
    </source>
</evidence>
<feature type="compositionally biased region" description="Basic and acidic residues" evidence="1">
    <location>
        <begin position="45"/>
        <end position="65"/>
    </location>
</feature>
<feature type="region of interest" description="Disordered" evidence="1">
    <location>
        <begin position="21"/>
        <end position="78"/>
    </location>
</feature>
<keyword evidence="3" id="KW-1185">Reference proteome</keyword>
<organism evidence="2 3">
    <name type="scientific">Hyphodiscus hymeniophilus</name>
    <dbReference type="NCBI Taxonomy" id="353542"/>
    <lineage>
        <taxon>Eukaryota</taxon>
        <taxon>Fungi</taxon>
        <taxon>Dikarya</taxon>
        <taxon>Ascomycota</taxon>
        <taxon>Pezizomycotina</taxon>
        <taxon>Leotiomycetes</taxon>
        <taxon>Helotiales</taxon>
        <taxon>Hyphodiscaceae</taxon>
        <taxon>Hyphodiscus</taxon>
    </lineage>
</organism>
<dbReference type="AlphaFoldDB" id="A0A9P6VI42"/>
<reference evidence="2" key="1">
    <citation type="submission" date="2019-07" db="EMBL/GenBank/DDBJ databases">
        <title>Hyphodiscus hymeniophilus genome sequencing and assembly.</title>
        <authorList>
            <person name="Kramer G."/>
            <person name="Nodwell J."/>
        </authorList>
    </citation>
    <scope>NUCLEOTIDE SEQUENCE</scope>
    <source>
        <strain evidence="2">ATCC 34498</strain>
    </source>
</reference>
<gene>
    <name evidence="2" type="ORF">D0Z07_6037</name>
</gene>
<name>A0A9P6VI42_9HELO</name>
<sequence>MWKKLQDFNVLTATLTFQGKKIRSPKCHQSPDPISPATSGTETPSSREDLRKIETKNDDIERGHEGMNVWGTLSRAET</sequence>
<dbReference type="Proteomes" id="UP000785200">
    <property type="component" value="Unassembled WGS sequence"/>
</dbReference>
<proteinExistence type="predicted"/>
<protein>
    <submittedName>
        <fullName evidence="2">Uncharacterized protein</fullName>
    </submittedName>
</protein>
<comment type="caution">
    <text evidence="2">The sequence shown here is derived from an EMBL/GenBank/DDBJ whole genome shotgun (WGS) entry which is preliminary data.</text>
</comment>
<evidence type="ECO:0000313" key="3">
    <source>
        <dbReference type="Proteomes" id="UP000785200"/>
    </source>
</evidence>